<accession>A0A5C5X8J1</accession>
<evidence type="ECO:0000313" key="1">
    <source>
        <dbReference type="EMBL" id="TWT58671.1"/>
    </source>
</evidence>
<organism evidence="1 2">
    <name type="scientific">Thalassoglobus neptunius</name>
    <dbReference type="NCBI Taxonomy" id="1938619"/>
    <lineage>
        <taxon>Bacteria</taxon>
        <taxon>Pseudomonadati</taxon>
        <taxon>Planctomycetota</taxon>
        <taxon>Planctomycetia</taxon>
        <taxon>Planctomycetales</taxon>
        <taxon>Planctomycetaceae</taxon>
        <taxon>Thalassoglobus</taxon>
    </lineage>
</organism>
<dbReference type="Proteomes" id="UP000317243">
    <property type="component" value="Unassembled WGS sequence"/>
</dbReference>
<gene>
    <name evidence="1" type="ORF">KOR42_20530</name>
</gene>
<evidence type="ECO:0000313" key="2">
    <source>
        <dbReference type="Proteomes" id="UP000317243"/>
    </source>
</evidence>
<name>A0A5C5X8J1_9PLAN</name>
<dbReference type="EMBL" id="SIHI01000001">
    <property type="protein sequence ID" value="TWT58671.1"/>
    <property type="molecule type" value="Genomic_DNA"/>
</dbReference>
<comment type="caution">
    <text evidence="1">The sequence shown here is derived from an EMBL/GenBank/DDBJ whole genome shotgun (WGS) entry which is preliminary data.</text>
</comment>
<proteinExistence type="predicted"/>
<dbReference type="AlphaFoldDB" id="A0A5C5X8J1"/>
<dbReference type="OrthoDB" id="260790at2"/>
<reference evidence="1 2" key="1">
    <citation type="submission" date="2019-02" db="EMBL/GenBank/DDBJ databases">
        <title>Deep-cultivation of Planctomycetes and their phenomic and genomic characterization uncovers novel biology.</title>
        <authorList>
            <person name="Wiegand S."/>
            <person name="Jogler M."/>
            <person name="Boedeker C."/>
            <person name="Pinto D."/>
            <person name="Vollmers J."/>
            <person name="Rivas-Marin E."/>
            <person name="Kohn T."/>
            <person name="Peeters S.H."/>
            <person name="Heuer A."/>
            <person name="Rast P."/>
            <person name="Oberbeckmann S."/>
            <person name="Bunk B."/>
            <person name="Jeske O."/>
            <person name="Meyerdierks A."/>
            <person name="Storesund J.E."/>
            <person name="Kallscheuer N."/>
            <person name="Luecker S."/>
            <person name="Lage O.M."/>
            <person name="Pohl T."/>
            <person name="Merkel B.J."/>
            <person name="Hornburger P."/>
            <person name="Mueller R.-W."/>
            <person name="Bruemmer F."/>
            <person name="Labrenz M."/>
            <person name="Spormann A.M."/>
            <person name="Op Den Camp H."/>
            <person name="Overmann J."/>
            <person name="Amann R."/>
            <person name="Jetten M.S.M."/>
            <person name="Mascher T."/>
            <person name="Medema M.H."/>
            <person name="Devos D.P."/>
            <person name="Kaster A.-K."/>
            <person name="Ovreas L."/>
            <person name="Rohde M."/>
            <person name="Galperin M.Y."/>
            <person name="Jogler C."/>
        </authorList>
    </citation>
    <scope>NUCLEOTIDE SEQUENCE [LARGE SCALE GENOMIC DNA]</scope>
    <source>
        <strain evidence="1 2">KOR42</strain>
    </source>
</reference>
<keyword evidence="2" id="KW-1185">Reference proteome</keyword>
<dbReference type="PROSITE" id="PS51257">
    <property type="entry name" value="PROKAR_LIPOPROTEIN"/>
    <property type="match status" value="1"/>
</dbReference>
<sequence length="398" mass="44999">MRITTSTKRLGLSLVLIACFGIIFHQTTLACPFCMEPQRTLTEYAADAEFVAVAVFVDRDSSDEATSEDVPVSGWRIEKVLKSKGKLLSRGDSVRSEQLPEARSNDRYLIFGQSDAESVKWNSIVDSNLRIELYFQGLLETRPDSRLKYCIDHLEHSDPEIAMDAYSEFAKVSATDVAALRESLPRVRLREWIDTVDESPGRWTRVGLYGLMLGYCGEAEDADFLAETIFRPTTEVRIGLNGLIAGYLLLTSEDGLTQVDEKFLDNPAATRDARFSTMQALRFLWESKDHEISPDRLKNSMRKLLKNPELAMLAVIDLTRWQDWDALNLIDELRNSPDHSDSATQRTIVRYLLAAADACDSEANPGCHEIATKAKQLVEEIRMTNPQLVRFAERSMFD</sequence>
<protein>
    <submittedName>
        <fullName evidence="1">Uncharacterized protein</fullName>
    </submittedName>
</protein>
<dbReference type="RefSeq" id="WP_146509220.1">
    <property type="nucleotide sequence ID" value="NZ_SIHI01000001.1"/>
</dbReference>